<dbReference type="InterPro" id="IPR037059">
    <property type="entry name" value="RHD_DNA_bind_dom_sf"/>
</dbReference>
<dbReference type="InterPro" id="IPR011539">
    <property type="entry name" value="RHD_DNA_bind_dom"/>
</dbReference>
<dbReference type="Pfam" id="PF16179">
    <property type="entry name" value="RHD_dimer"/>
    <property type="match status" value="1"/>
</dbReference>
<sequence length="380" mass="43314">MSLPEIPHTIFTPITPQHRPYITIVEQPFRYHRFRYTQEGRPIPIPGASSTPENKTSVAIQVHGYEGRLRVIVSCVTRDPPYRQHPYQLVGRKCQFGVCYFEEEVTAASSTITLPKMAVRCLKRAELKESLRVREEKNVDPFQRGFQHNEDVKSLDLTVVRLCVQVVLLGENGNTRIGISPIVSDPVYNKRLFFYPFIHKLSHCSSYVDGKNHNSEQIILLGCKVVHGDIRIRFFETMNDQVVWEDFGSFQSDDIYNKTAICFKPPKYHNQDIVEPVTVWVQLVRPSDEAASSPVEFEYLPLPTGTCTNAPGIVKESKRRNTKTVQLVKRARMDINEPFPMELLDLIPDQLEVAQNVKSINQRECSSSSGSIQSDHLTGA</sequence>
<dbReference type="InterPro" id="IPR032397">
    <property type="entry name" value="RHD_dimer"/>
</dbReference>
<dbReference type="GO" id="GO:0000981">
    <property type="term" value="F:DNA-binding transcription factor activity, RNA polymerase II-specific"/>
    <property type="evidence" value="ECO:0007669"/>
    <property type="project" value="TreeGrafter"/>
</dbReference>
<evidence type="ECO:0000313" key="2">
    <source>
        <dbReference type="EMBL" id="KAJ3658271.1"/>
    </source>
</evidence>
<gene>
    <name evidence="2" type="ORF">Zmor_010022</name>
</gene>
<accession>A0AA38IQS1</accession>
<dbReference type="PANTHER" id="PTHR24169:SF25">
    <property type="entry name" value="DORSAL-RELATED IMMUNITY FACTOR DIF-RELATED"/>
    <property type="match status" value="1"/>
</dbReference>
<dbReference type="EMBL" id="JALNTZ010000003">
    <property type="protein sequence ID" value="KAJ3658271.1"/>
    <property type="molecule type" value="Genomic_DNA"/>
</dbReference>
<dbReference type="InterPro" id="IPR008967">
    <property type="entry name" value="p53-like_TF_DNA-bd_sf"/>
</dbReference>
<dbReference type="Gene3D" id="2.60.40.340">
    <property type="entry name" value="Rel homology domain (RHD), DNA-binding domain"/>
    <property type="match status" value="1"/>
</dbReference>
<dbReference type="GO" id="GO:0005634">
    <property type="term" value="C:nucleus"/>
    <property type="evidence" value="ECO:0007669"/>
    <property type="project" value="TreeGrafter"/>
</dbReference>
<evidence type="ECO:0000259" key="1">
    <source>
        <dbReference type="PROSITE" id="PS50254"/>
    </source>
</evidence>
<dbReference type="AlphaFoldDB" id="A0AA38IQS1"/>
<protein>
    <recommendedName>
        <fullName evidence="1">RHD domain-containing protein</fullName>
    </recommendedName>
</protein>
<reference evidence="2" key="1">
    <citation type="journal article" date="2023" name="G3 (Bethesda)">
        <title>Whole genome assemblies of Zophobas morio and Tenebrio molitor.</title>
        <authorList>
            <person name="Kaur S."/>
            <person name="Stinson S.A."/>
            <person name="diCenzo G.C."/>
        </authorList>
    </citation>
    <scope>NUCLEOTIDE SEQUENCE</scope>
    <source>
        <strain evidence="2">QUZm001</strain>
    </source>
</reference>
<dbReference type="Gene3D" id="2.60.40.10">
    <property type="entry name" value="Immunoglobulins"/>
    <property type="match status" value="1"/>
</dbReference>
<dbReference type="GO" id="GO:0005737">
    <property type="term" value="C:cytoplasm"/>
    <property type="evidence" value="ECO:0007669"/>
    <property type="project" value="InterPro"/>
</dbReference>
<dbReference type="Pfam" id="PF00554">
    <property type="entry name" value="RHD_DNA_bind"/>
    <property type="match status" value="1"/>
</dbReference>
<proteinExistence type="predicted"/>
<dbReference type="GO" id="GO:0045087">
    <property type="term" value="P:innate immune response"/>
    <property type="evidence" value="ECO:0007669"/>
    <property type="project" value="TreeGrafter"/>
</dbReference>
<dbReference type="SUPFAM" id="SSF81296">
    <property type="entry name" value="E set domains"/>
    <property type="match status" value="1"/>
</dbReference>
<dbReference type="GO" id="GO:0038061">
    <property type="term" value="P:non-canonical NF-kappaB signal transduction"/>
    <property type="evidence" value="ECO:0007669"/>
    <property type="project" value="TreeGrafter"/>
</dbReference>
<name>A0AA38IQS1_9CUCU</name>
<dbReference type="GO" id="GO:0000978">
    <property type="term" value="F:RNA polymerase II cis-regulatory region sequence-specific DNA binding"/>
    <property type="evidence" value="ECO:0007669"/>
    <property type="project" value="TreeGrafter"/>
</dbReference>
<dbReference type="GO" id="GO:0034097">
    <property type="term" value="P:response to cytokine"/>
    <property type="evidence" value="ECO:0007669"/>
    <property type="project" value="TreeGrafter"/>
</dbReference>
<dbReference type="PROSITE" id="PS50254">
    <property type="entry name" value="REL_2"/>
    <property type="match status" value="1"/>
</dbReference>
<dbReference type="InterPro" id="IPR000451">
    <property type="entry name" value="NFkB/Dor"/>
</dbReference>
<comment type="caution">
    <text evidence="2">The sequence shown here is derived from an EMBL/GenBank/DDBJ whole genome shotgun (WGS) entry which is preliminary data.</text>
</comment>
<keyword evidence="3" id="KW-1185">Reference proteome</keyword>
<organism evidence="2 3">
    <name type="scientific">Zophobas morio</name>
    <dbReference type="NCBI Taxonomy" id="2755281"/>
    <lineage>
        <taxon>Eukaryota</taxon>
        <taxon>Metazoa</taxon>
        <taxon>Ecdysozoa</taxon>
        <taxon>Arthropoda</taxon>
        <taxon>Hexapoda</taxon>
        <taxon>Insecta</taxon>
        <taxon>Pterygota</taxon>
        <taxon>Neoptera</taxon>
        <taxon>Endopterygota</taxon>
        <taxon>Coleoptera</taxon>
        <taxon>Polyphaga</taxon>
        <taxon>Cucujiformia</taxon>
        <taxon>Tenebrionidae</taxon>
        <taxon>Zophobas</taxon>
    </lineage>
</organism>
<dbReference type="Proteomes" id="UP001168821">
    <property type="component" value="Unassembled WGS sequence"/>
</dbReference>
<dbReference type="GO" id="GO:0045944">
    <property type="term" value="P:positive regulation of transcription by RNA polymerase II"/>
    <property type="evidence" value="ECO:0007669"/>
    <property type="project" value="TreeGrafter"/>
</dbReference>
<evidence type="ECO:0000313" key="3">
    <source>
        <dbReference type="Proteomes" id="UP001168821"/>
    </source>
</evidence>
<dbReference type="PANTHER" id="PTHR24169">
    <property type="entry name" value="NUCLEAR FACTOR NF-KAPPA-B PROTEIN"/>
    <property type="match status" value="1"/>
</dbReference>
<dbReference type="InterPro" id="IPR014756">
    <property type="entry name" value="Ig_E-set"/>
</dbReference>
<dbReference type="GO" id="GO:0033554">
    <property type="term" value="P:cellular response to stress"/>
    <property type="evidence" value="ECO:0007669"/>
    <property type="project" value="TreeGrafter"/>
</dbReference>
<dbReference type="PRINTS" id="PR00057">
    <property type="entry name" value="NFKBTNSCPFCT"/>
</dbReference>
<feature type="domain" description="RHD" evidence="1">
    <location>
        <begin position="17"/>
        <end position="191"/>
    </location>
</feature>
<dbReference type="SUPFAM" id="SSF49417">
    <property type="entry name" value="p53-like transcription factors"/>
    <property type="match status" value="1"/>
</dbReference>
<dbReference type="GO" id="GO:0007249">
    <property type="term" value="P:canonical NF-kappaB signal transduction"/>
    <property type="evidence" value="ECO:0007669"/>
    <property type="project" value="TreeGrafter"/>
</dbReference>
<dbReference type="InterPro" id="IPR013783">
    <property type="entry name" value="Ig-like_fold"/>
</dbReference>